<evidence type="ECO:0000256" key="11">
    <source>
        <dbReference type="ARBA" id="ARBA00048027"/>
    </source>
</evidence>
<accession>A0A2W5GK69</accession>
<evidence type="ECO:0000256" key="3">
    <source>
        <dbReference type="ARBA" id="ARBA00022475"/>
    </source>
</evidence>
<gene>
    <name evidence="16" type="ORF">DI595_18085</name>
</gene>
<keyword evidence="9" id="KW-0675">Receptor</keyword>
<evidence type="ECO:0000313" key="17">
    <source>
        <dbReference type="Proteomes" id="UP000249769"/>
    </source>
</evidence>
<dbReference type="PANTHER" id="PTHR43134:SF1">
    <property type="entry name" value="SIGNAL RECOGNITION PARTICLE RECEPTOR SUBUNIT ALPHA"/>
    <property type="match status" value="1"/>
</dbReference>
<dbReference type="NCBIfam" id="NF001323">
    <property type="entry name" value="PRK00259.1-1"/>
    <property type="match status" value="1"/>
</dbReference>
<evidence type="ECO:0000256" key="5">
    <source>
        <dbReference type="ARBA" id="ARBA00022741"/>
    </source>
</evidence>
<keyword evidence="5" id="KW-0547">Nucleotide-binding</keyword>
<dbReference type="SMART" id="SM00382">
    <property type="entry name" value="AAA"/>
    <property type="match status" value="1"/>
</dbReference>
<dbReference type="GO" id="GO:0005886">
    <property type="term" value="C:plasma membrane"/>
    <property type="evidence" value="ECO:0007669"/>
    <property type="project" value="UniProtKB-SubCell"/>
</dbReference>
<dbReference type="InterPro" id="IPR000897">
    <property type="entry name" value="SRP54_GTPase_dom"/>
</dbReference>
<dbReference type="HAMAP" id="MF_00920">
    <property type="entry name" value="FtsY"/>
    <property type="match status" value="1"/>
</dbReference>
<comment type="catalytic activity">
    <reaction evidence="11">
        <text>GTP + H2O = GDP + phosphate + H(+)</text>
        <dbReference type="Rhea" id="RHEA:19669"/>
        <dbReference type="ChEBI" id="CHEBI:15377"/>
        <dbReference type="ChEBI" id="CHEBI:15378"/>
        <dbReference type="ChEBI" id="CHEBI:37565"/>
        <dbReference type="ChEBI" id="CHEBI:43474"/>
        <dbReference type="ChEBI" id="CHEBI:58189"/>
        <dbReference type="EC" id="3.6.5.4"/>
    </reaction>
</comment>
<evidence type="ECO:0000256" key="2">
    <source>
        <dbReference type="ARBA" id="ARBA00008531"/>
    </source>
</evidence>
<keyword evidence="7" id="KW-0342">GTP-binding</keyword>
<feature type="transmembrane region" description="Helical" evidence="14">
    <location>
        <begin position="620"/>
        <end position="640"/>
    </location>
</feature>
<keyword evidence="3" id="KW-1003">Cell membrane</keyword>
<dbReference type="FunFam" id="1.20.120.140:FF:000002">
    <property type="entry name" value="Signal recognition particle receptor FtsY"/>
    <property type="match status" value="1"/>
</dbReference>
<dbReference type="PROSITE" id="PS00300">
    <property type="entry name" value="SRP54"/>
    <property type="match status" value="1"/>
</dbReference>
<evidence type="ECO:0000256" key="13">
    <source>
        <dbReference type="SAM" id="MobiDB-lite"/>
    </source>
</evidence>
<dbReference type="Proteomes" id="UP000249769">
    <property type="component" value="Unassembled WGS sequence"/>
</dbReference>
<feature type="region of interest" description="Disordered" evidence="13">
    <location>
        <begin position="13"/>
        <end position="90"/>
    </location>
</feature>
<keyword evidence="4" id="KW-0963">Cytoplasm</keyword>
<evidence type="ECO:0000256" key="4">
    <source>
        <dbReference type="ARBA" id="ARBA00022490"/>
    </source>
</evidence>
<keyword evidence="14" id="KW-1133">Transmembrane helix</keyword>
<evidence type="ECO:0000256" key="12">
    <source>
        <dbReference type="ARBA" id="ARBA00053570"/>
    </source>
</evidence>
<evidence type="ECO:0000256" key="8">
    <source>
        <dbReference type="ARBA" id="ARBA00023136"/>
    </source>
</evidence>
<evidence type="ECO:0000256" key="6">
    <source>
        <dbReference type="ARBA" id="ARBA00022801"/>
    </source>
</evidence>
<feature type="compositionally biased region" description="Basic and acidic residues" evidence="13">
    <location>
        <begin position="13"/>
        <end position="33"/>
    </location>
</feature>
<feature type="transmembrane region" description="Helical" evidence="14">
    <location>
        <begin position="549"/>
        <end position="568"/>
    </location>
</feature>
<sequence>MALGFIKKVFSFGKDKAETEERPQEDAAPERGNENASFEAALSDAEAHGPVDKDPVSELEMETAGGPAPDEVPSDDDEEEDAPLLPGAELSGDMGVVPLSLLQAEAAAEEQDEALPEAVDVVLDADAMDALLDEAEAATAAEPSAISPALPKGFSSASERQEPAPAVPQVKLTWFQRLRAGLARTSSQLTTQISALFTKRKLDEDTLDELEDLLIQSDLGVETAMRITGALSSERYGKDVSGEDVARIMAGEITKVLKPVAKPLELDLSHKPHVILVVGVNGTGKTTTIGKLAAKLSGSGLKVMLAAGDTFRAAAIEQLKIWADRTGSQFIGTKLGADASGLAYDAYEQARAQKSDVLIIDTAGRLQNKTELMAELEKIVRVLGKLDPDAPHTVLQTLDATTGQNAMNQVEIFRNVAGVSGLIMTKLDGTARGGILVAIAAKHKLPVYFIGVGEGVDDLEPFEAEDFAKAIAKESEKMVAEISPLLKFVLELGPLVVFFFANSRGEWLATTFPVLTEFGGPIFIATGLFMIATAIALSVSWVLTRKLPIMPLISGIVVFVFGALTLWLQNDTFIKMKPTIVNTLFGVILLGGLFFGQSLLGYVFNSAFKLTDEGWRKLTLRWGIFFLFLAVLNEVVWRMFSTDTWVAFKVWGTMPITIIFTMAQMPLVMRHSVEPLGKD</sequence>
<dbReference type="InterPro" id="IPR003593">
    <property type="entry name" value="AAA+_ATPase"/>
</dbReference>
<dbReference type="HAMAP" id="MF_00189">
    <property type="entry name" value="YciB"/>
    <property type="match status" value="1"/>
</dbReference>
<dbReference type="EC" id="3.6.5.4" evidence="10"/>
<dbReference type="InterPro" id="IPR006008">
    <property type="entry name" value="YciB"/>
</dbReference>
<reference evidence="16 17" key="1">
    <citation type="submission" date="2017-08" db="EMBL/GenBank/DDBJ databases">
        <title>Infants hospitalized years apart are colonized by the same room-sourced microbial strains.</title>
        <authorList>
            <person name="Brooks B."/>
            <person name="Olm M.R."/>
            <person name="Firek B.A."/>
            <person name="Baker R."/>
            <person name="Thomas B.C."/>
            <person name="Morowitz M.J."/>
            <person name="Banfield J.F."/>
        </authorList>
    </citation>
    <scope>NUCLEOTIDE SEQUENCE [LARGE SCALE GENOMIC DNA]</scope>
    <source>
        <strain evidence="16">S2_009_000_R2_73</strain>
    </source>
</reference>
<dbReference type="NCBIfam" id="TIGR00064">
    <property type="entry name" value="ftsY"/>
    <property type="match status" value="1"/>
</dbReference>
<proteinExistence type="inferred from homology"/>
<dbReference type="GO" id="GO:0005047">
    <property type="term" value="F:signal recognition particle binding"/>
    <property type="evidence" value="ECO:0007669"/>
    <property type="project" value="TreeGrafter"/>
</dbReference>
<keyword evidence="8 14" id="KW-0472">Membrane</keyword>
<comment type="function">
    <text evidence="12">Involved in targeting and insertion of nascent membrane proteins into the cytoplasmic membrane. Acts as a receptor for the complex formed by the signal recognition particle (SRP) and the ribosome-nascent chain (RNC). Interaction with SRP-RNC leads to the transfer of the RNC complex to the Sec translocase for insertion into the membrane, the hydrolysis of GTP by both Ffh and FtsY, and the dissociation of the SRP-FtsY complex into the individual components.</text>
</comment>
<dbReference type="SUPFAM" id="SSF47364">
    <property type="entry name" value="Domain of the SRP/SRP receptor G-proteins"/>
    <property type="match status" value="1"/>
</dbReference>
<dbReference type="Gene3D" id="3.40.50.300">
    <property type="entry name" value="P-loop containing nucleotide triphosphate hydrolases"/>
    <property type="match status" value="1"/>
</dbReference>
<dbReference type="InterPro" id="IPR004390">
    <property type="entry name" value="SR_rcpt_FtsY"/>
</dbReference>
<organism evidence="16 17">
    <name type="scientific">Agrobacterium fabrum</name>
    <dbReference type="NCBI Taxonomy" id="1176649"/>
    <lineage>
        <taxon>Bacteria</taxon>
        <taxon>Pseudomonadati</taxon>
        <taxon>Pseudomonadota</taxon>
        <taxon>Alphaproteobacteria</taxon>
        <taxon>Hyphomicrobiales</taxon>
        <taxon>Rhizobiaceae</taxon>
        <taxon>Rhizobium/Agrobacterium group</taxon>
        <taxon>Agrobacterium</taxon>
        <taxon>Agrobacterium tumefaciens complex</taxon>
    </lineage>
</organism>
<dbReference type="SUPFAM" id="SSF52540">
    <property type="entry name" value="P-loop containing nucleoside triphosphate hydrolases"/>
    <property type="match status" value="1"/>
</dbReference>
<evidence type="ECO:0000256" key="7">
    <source>
        <dbReference type="ARBA" id="ARBA00023134"/>
    </source>
</evidence>
<feature type="transmembrane region" description="Helical" evidence="14">
    <location>
        <begin position="580"/>
        <end position="608"/>
    </location>
</feature>
<dbReference type="FunFam" id="3.40.50.300:FF:000053">
    <property type="entry name" value="Signal recognition particle receptor FtsY"/>
    <property type="match status" value="1"/>
</dbReference>
<dbReference type="InterPro" id="IPR027417">
    <property type="entry name" value="P-loop_NTPase"/>
</dbReference>
<dbReference type="CDD" id="cd17874">
    <property type="entry name" value="FtsY"/>
    <property type="match status" value="1"/>
</dbReference>
<dbReference type="NCBIfam" id="TIGR00997">
    <property type="entry name" value="ispZ"/>
    <property type="match status" value="1"/>
</dbReference>
<comment type="similarity">
    <text evidence="2">Belongs to the GTP-binding SRP family.</text>
</comment>
<dbReference type="Pfam" id="PF04279">
    <property type="entry name" value="IspA"/>
    <property type="match status" value="1"/>
</dbReference>
<dbReference type="GO" id="GO:0005525">
    <property type="term" value="F:GTP binding"/>
    <property type="evidence" value="ECO:0007669"/>
    <property type="project" value="UniProtKB-KW"/>
</dbReference>
<feature type="transmembrane region" description="Helical" evidence="14">
    <location>
        <begin position="522"/>
        <end position="542"/>
    </location>
</feature>
<dbReference type="Pfam" id="PF02881">
    <property type="entry name" value="SRP54_N"/>
    <property type="match status" value="1"/>
</dbReference>
<dbReference type="InterPro" id="IPR042101">
    <property type="entry name" value="SRP54_N_sf"/>
</dbReference>
<evidence type="ECO:0000259" key="15">
    <source>
        <dbReference type="PROSITE" id="PS00300"/>
    </source>
</evidence>
<evidence type="ECO:0000313" key="16">
    <source>
        <dbReference type="EMBL" id="PZP46166.1"/>
    </source>
</evidence>
<comment type="subcellular location">
    <subcellularLocation>
        <location evidence="1">Cell inner membrane</location>
        <topology evidence="1">Peripheral membrane protein</topology>
        <orientation evidence="1">Cytoplasmic side</orientation>
    </subcellularLocation>
</comment>
<feature type="domain" description="SRP54-type proteins GTP-binding" evidence="15">
    <location>
        <begin position="446"/>
        <end position="459"/>
    </location>
</feature>
<dbReference type="SMART" id="SM00962">
    <property type="entry name" value="SRP54"/>
    <property type="match status" value="1"/>
</dbReference>
<dbReference type="GO" id="GO:0003924">
    <property type="term" value="F:GTPase activity"/>
    <property type="evidence" value="ECO:0007669"/>
    <property type="project" value="TreeGrafter"/>
</dbReference>
<dbReference type="AlphaFoldDB" id="A0A2W5GK69"/>
<feature type="compositionally biased region" description="Basic and acidic residues" evidence="13">
    <location>
        <begin position="45"/>
        <end position="56"/>
    </location>
</feature>
<dbReference type="Gene3D" id="1.20.120.140">
    <property type="entry name" value="Signal recognition particle SRP54, nucleotide-binding domain"/>
    <property type="match status" value="1"/>
</dbReference>
<dbReference type="PANTHER" id="PTHR43134">
    <property type="entry name" value="SIGNAL RECOGNITION PARTICLE RECEPTOR SUBUNIT ALPHA"/>
    <property type="match status" value="1"/>
</dbReference>
<evidence type="ECO:0000256" key="10">
    <source>
        <dbReference type="ARBA" id="ARBA00035672"/>
    </source>
</evidence>
<feature type="region of interest" description="Disordered" evidence="13">
    <location>
        <begin position="139"/>
        <end position="164"/>
    </location>
</feature>
<protein>
    <recommendedName>
        <fullName evidence="10">signal-recognition-particle GTPase</fullName>
        <ecNumber evidence="10">3.6.5.4</ecNumber>
    </recommendedName>
</protein>
<evidence type="ECO:0000256" key="1">
    <source>
        <dbReference type="ARBA" id="ARBA00004515"/>
    </source>
</evidence>
<feature type="compositionally biased region" description="Acidic residues" evidence="13">
    <location>
        <begin position="72"/>
        <end position="82"/>
    </location>
</feature>
<feature type="transmembrane region" description="Helical" evidence="14">
    <location>
        <begin position="646"/>
        <end position="668"/>
    </location>
</feature>
<dbReference type="EMBL" id="QFOL01000284">
    <property type="protein sequence ID" value="PZP46166.1"/>
    <property type="molecule type" value="Genomic_DNA"/>
</dbReference>
<feature type="transmembrane region" description="Helical" evidence="14">
    <location>
        <begin position="485"/>
        <end position="502"/>
    </location>
</feature>
<keyword evidence="14" id="KW-0812">Transmembrane</keyword>
<feature type="non-terminal residue" evidence="16">
    <location>
        <position position="679"/>
    </location>
</feature>
<dbReference type="InterPro" id="IPR036225">
    <property type="entry name" value="SRP/SRP_N"/>
</dbReference>
<name>A0A2W5GK69_9HYPH</name>
<evidence type="ECO:0000256" key="9">
    <source>
        <dbReference type="ARBA" id="ARBA00023170"/>
    </source>
</evidence>
<dbReference type="GO" id="GO:0005737">
    <property type="term" value="C:cytoplasm"/>
    <property type="evidence" value="ECO:0007669"/>
    <property type="project" value="UniProtKB-ARBA"/>
</dbReference>
<evidence type="ECO:0000256" key="14">
    <source>
        <dbReference type="SAM" id="Phobius"/>
    </source>
</evidence>
<dbReference type="GO" id="GO:0006614">
    <property type="term" value="P:SRP-dependent cotranslational protein targeting to membrane"/>
    <property type="evidence" value="ECO:0007669"/>
    <property type="project" value="InterPro"/>
</dbReference>
<dbReference type="InterPro" id="IPR013822">
    <property type="entry name" value="Signal_recog_particl_SRP54_hlx"/>
</dbReference>
<dbReference type="SMART" id="SM00963">
    <property type="entry name" value="SRP54_N"/>
    <property type="match status" value="1"/>
</dbReference>
<dbReference type="Pfam" id="PF00448">
    <property type="entry name" value="SRP54"/>
    <property type="match status" value="1"/>
</dbReference>
<comment type="caution">
    <text evidence="16">The sequence shown here is derived from an EMBL/GenBank/DDBJ whole genome shotgun (WGS) entry which is preliminary data.</text>
</comment>
<keyword evidence="6" id="KW-0378">Hydrolase</keyword>